<evidence type="ECO:0008006" key="3">
    <source>
        <dbReference type="Google" id="ProtNLM"/>
    </source>
</evidence>
<proteinExistence type="predicted"/>
<evidence type="ECO:0000313" key="2">
    <source>
        <dbReference type="Proteomes" id="UP000033699"/>
    </source>
</evidence>
<dbReference type="PATRIC" id="fig|359131.3.peg.5710"/>
<dbReference type="InterPro" id="IPR025851">
    <property type="entry name" value="SUKH-4"/>
</dbReference>
<organism evidence="1 2">
    <name type="scientific">Streptomyces rubellomurinus (strain ATCC 31215)</name>
    <dbReference type="NCBI Taxonomy" id="359131"/>
    <lineage>
        <taxon>Bacteria</taxon>
        <taxon>Bacillati</taxon>
        <taxon>Actinomycetota</taxon>
        <taxon>Actinomycetes</taxon>
        <taxon>Kitasatosporales</taxon>
        <taxon>Streptomycetaceae</taxon>
        <taxon>Streptomyces</taxon>
    </lineage>
</organism>
<dbReference type="RefSeq" id="WP_045700043.1">
    <property type="nucleotide sequence ID" value="NZ_JZKH01000052.1"/>
</dbReference>
<accession>A0A0F2TA45</accession>
<evidence type="ECO:0000313" key="1">
    <source>
        <dbReference type="EMBL" id="KJS60068.1"/>
    </source>
</evidence>
<dbReference type="Pfam" id="PF14435">
    <property type="entry name" value="SUKH-4"/>
    <property type="match status" value="2"/>
</dbReference>
<gene>
    <name evidence="1" type="ORF">VM95_23505</name>
</gene>
<sequence>MTDRTGIAALPASGAFLEFRSPGTAPAGGGRWTVLGGTAYCGSLVVLDGETGEVRLAEESGREDEGDLLASSLPALAALVREVEAVATGAADRAAFGGRRGAAVADAVRSAAEQRMRALDPELFTRGAPPPHWHTALLIAALAWGARPGEPDGLAYDFEPDLVADLARLLDEEDAAVRRYRPEELPAELTHEPTRRLLVEAGLPLEGEMLGVHPDAPLTTMAARYPDDFAELTHHLELGYWPHDLVIALDGTTGRLELPGLHGADDPARYLNRDLSALLYALWTYERVRAHWDRWEYGGQDWHDGDGDDDWTVFDPHSFLRTEVDGLVEAVDPESFATPRHSWRLLAEDPYTGGLLA</sequence>
<name>A0A0F2TA45_STRR3</name>
<dbReference type="EMBL" id="JZKH01000052">
    <property type="protein sequence ID" value="KJS60068.1"/>
    <property type="molecule type" value="Genomic_DNA"/>
</dbReference>
<comment type="caution">
    <text evidence="1">The sequence shown here is derived from an EMBL/GenBank/DDBJ whole genome shotgun (WGS) entry which is preliminary data.</text>
</comment>
<protein>
    <recommendedName>
        <fullName evidence="3">SUKH-4 immunity protein of toxin-antitoxin system</fullName>
    </recommendedName>
</protein>
<dbReference type="AlphaFoldDB" id="A0A0F2TA45"/>
<keyword evidence="2" id="KW-1185">Reference proteome</keyword>
<reference evidence="1 2" key="1">
    <citation type="submission" date="2015-02" db="EMBL/GenBank/DDBJ databases">
        <authorList>
            <person name="Ju K.-S."/>
            <person name="Doroghazi J.R."/>
            <person name="Metcalf W."/>
        </authorList>
    </citation>
    <scope>NUCLEOTIDE SEQUENCE [LARGE SCALE GENOMIC DNA]</scope>
    <source>
        <strain evidence="1 2">ATCC 31215</strain>
    </source>
</reference>
<dbReference type="Proteomes" id="UP000033699">
    <property type="component" value="Unassembled WGS sequence"/>
</dbReference>